<feature type="region of interest" description="Disordered" evidence="3">
    <location>
        <begin position="162"/>
        <end position="399"/>
    </location>
</feature>
<dbReference type="FunFam" id="3.30.70.330:FF:001085">
    <property type="entry name" value="Related to TIF3-translation initiation factor eIF-4B"/>
    <property type="match status" value="1"/>
</dbReference>
<feature type="region of interest" description="Disordered" evidence="3">
    <location>
        <begin position="1"/>
        <end position="94"/>
    </location>
</feature>
<evidence type="ECO:0000256" key="2">
    <source>
        <dbReference type="PROSITE-ProRule" id="PRU00176"/>
    </source>
</evidence>
<comment type="caution">
    <text evidence="5">The sequence shown here is derived from an EMBL/GenBank/DDBJ whole genome shotgun (WGS) entry which is preliminary data.</text>
</comment>
<feature type="region of interest" description="Disordered" evidence="3">
    <location>
        <begin position="419"/>
        <end position="473"/>
    </location>
</feature>
<sequence length="669" mass="71827">MAPKSKKAQKLNLNDFLADTSTGRSWADEMDDLPTAPAPREPNESSRSGLGGSHLSRNEGNRYGDRDGNRRGGGDRNGFDRPQRAEVPIPDKPPFNAFVGNLSWEVGSTELEQVLGAANIISIRMINDNITGKPKGYGYVEFDARDALVAALEKSGQEIGGRPIRVSVAEPPKEREDRTGGAWRRDGPLPSNDDGRRSRYPSNNYDRTSMDDSDRGERMGFGSKFVPSSNDTQPNRRTHSGRGFSRAEGGPSDNENADRGERMGFGSKFMPSAEEPRKDREPPVLGKHFVSSRATPAGSEDGNSIAGSVRRHGQNDRKSSEIGPTAADSVSNWRSERPNPPPPTSDREPPAAPPTRRKLELTARTIPADGILTPPQSVTSIKPSPFGSAKPVDSTEREKAIEEKLDREREELAAVVAKKSASAIAEENKNTGSIQPAQPSSTSLAQAPESSPKPVARPPKSNPFGAAKPVDTLQKELEIEEKLEKEKKLLEEKVRKEAEEAKAASKSSTTEVNSGKNKEPSKLSSSNTATAPSAPTSQSNNNVDGSSNAPTSKVHNPNSRWRSQAAAANQNSKSKQPNGNSLNHSTSSASTATPLSNETVVSPKSPSLSSFRKEGVSFAALAKTAASTPAASQTQAQPAATKSVKDVVSKQQNSQPRTILKRNEEAEKK</sequence>
<keyword evidence="6" id="KW-1185">Reference proteome</keyword>
<dbReference type="PANTHER" id="PTHR23236">
    <property type="entry name" value="EUKARYOTIC TRANSLATION INITIATION FACTOR 4B/4H"/>
    <property type="match status" value="1"/>
</dbReference>
<dbReference type="InterPro" id="IPR035979">
    <property type="entry name" value="RBD_domain_sf"/>
</dbReference>
<feature type="compositionally biased region" description="Polar residues" evidence="3">
    <location>
        <begin position="541"/>
        <end position="562"/>
    </location>
</feature>
<evidence type="ECO:0000313" key="5">
    <source>
        <dbReference type="EMBL" id="CAH7676445.1"/>
    </source>
</evidence>
<dbReference type="AlphaFoldDB" id="A0AAV0B0H4"/>
<reference evidence="5" key="1">
    <citation type="submission" date="2022-06" db="EMBL/GenBank/DDBJ databases">
        <authorList>
            <consortium name="SYNGENTA / RWTH Aachen University"/>
        </authorList>
    </citation>
    <scope>NUCLEOTIDE SEQUENCE</scope>
</reference>
<feature type="compositionally biased region" description="Basic and acidic residues" evidence="3">
    <location>
        <begin position="56"/>
        <end position="84"/>
    </location>
</feature>
<feature type="compositionally biased region" description="Basic and acidic residues" evidence="3">
    <location>
        <begin position="171"/>
        <end position="197"/>
    </location>
</feature>
<dbReference type="GO" id="GO:0005730">
    <property type="term" value="C:nucleolus"/>
    <property type="evidence" value="ECO:0007669"/>
    <property type="project" value="TreeGrafter"/>
</dbReference>
<feature type="compositionally biased region" description="Polar residues" evidence="3">
    <location>
        <begin position="430"/>
        <end position="449"/>
    </location>
</feature>
<accession>A0AAV0B0H4</accession>
<feature type="compositionally biased region" description="Polar residues" evidence="3">
    <location>
        <begin position="226"/>
        <end position="235"/>
    </location>
</feature>
<evidence type="ECO:0000313" key="6">
    <source>
        <dbReference type="Proteomes" id="UP001153365"/>
    </source>
</evidence>
<protein>
    <recommendedName>
        <fullName evidence="4">RRM domain-containing protein</fullName>
    </recommendedName>
</protein>
<dbReference type="EMBL" id="CALTRL010002689">
    <property type="protein sequence ID" value="CAH7676445.1"/>
    <property type="molecule type" value="Genomic_DNA"/>
</dbReference>
<feature type="compositionally biased region" description="Basic and acidic residues" evidence="3">
    <location>
        <begin position="208"/>
        <end position="218"/>
    </location>
</feature>
<dbReference type="InterPro" id="IPR000504">
    <property type="entry name" value="RRM_dom"/>
</dbReference>
<feature type="compositionally biased region" description="Polar residues" evidence="3">
    <location>
        <begin position="598"/>
        <end position="610"/>
    </location>
</feature>
<dbReference type="GO" id="GO:0003723">
    <property type="term" value="F:RNA binding"/>
    <property type="evidence" value="ECO:0007669"/>
    <property type="project" value="UniProtKB-UniRule"/>
</dbReference>
<dbReference type="SMART" id="SM00360">
    <property type="entry name" value="RRM"/>
    <property type="match status" value="1"/>
</dbReference>
<gene>
    <name evidence="5" type="ORF">PPACK8108_LOCUS11581</name>
</gene>
<feature type="compositionally biased region" description="Low complexity" evidence="3">
    <location>
        <begin position="622"/>
        <end position="642"/>
    </location>
</feature>
<dbReference type="PANTHER" id="PTHR23236:SF11">
    <property type="entry name" value="EUKARYOTIC TRANSLATION INITIATION FACTOR 4H"/>
    <property type="match status" value="1"/>
</dbReference>
<feature type="region of interest" description="Disordered" evidence="3">
    <location>
        <begin position="495"/>
        <end position="610"/>
    </location>
</feature>
<dbReference type="Pfam" id="PF00076">
    <property type="entry name" value="RRM_1"/>
    <property type="match status" value="1"/>
</dbReference>
<feature type="compositionally biased region" description="Low complexity" evidence="3">
    <location>
        <begin position="563"/>
        <end position="597"/>
    </location>
</feature>
<evidence type="ECO:0000256" key="3">
    <source>
        <dbReference type="SAM" id="MobiDB-lite"/>
    </source>
</evidence>
<dbReference type="InterPro" id="IPR012677">
    <property type="entry name" value="Nucleotide-bd_a/b_plait_sf"/>
</dbReference>
<name>A0AAV0B0H4_PHAPC</name>
<keyword evidence="1 2" id="KW-0694">RNA-binding</keyword>
<feature type="compositionally biased region" description="Low complexity" evidence="3">
    <location>
        <begin position="524"/>
        <end position="540"/>
    </location>
</feature>
<feature type="region of interest" description="Disordered" evidence="3">
    <location>
        <begin position="622"/>
        <end position="669"/>
    </location>
</feature>
<evidence type="ECO:0000256" key="1">
    <source>
        <dbReference type="ARBA" id="ARBA00022884"/>
    </source>
</evidence>
<dbReference type="SUPFAM" id="SSF54928">
    <property type="entry name" value="RNA-binding domain, RBD"/>
    <property type="match status" value="1"/>
</dbReference>
<dbReference type="PROSITE" id="PS50102">
    <property type="entry name" value="RRM"/>
    <property type="match status" value="1"/>
</dbReference>
<proteinExistence type="predicted"/>
<organism evidence="5 6">
    <name type="scientific">Phakopsora pachyrhizi</name>
    <name type="common">Asian soybean rust disease fungus</name>
    <dbReference type="NCBI Taxonomy" id="170000"/>
    <lineage>
        <taxon>Eukaryota</taxon>
        <taxon>Fungi</taxon>
        <taxon>Dikarya</taxon>
        <taxon>Basidiomycota</taxon>
        <taxon>Pucciniomycotina</taxon>
        <taxon>Pucciniomycetes</taxon>
        <taxon>Pucciniales</taxon>
        <taxon>Phakopsoraceae</taxon>
        <taxon>Phakopsora</taxon>
    </lineage>
</organism>
<dbReference type="Gene3D" id="3.30.70.330">
    <property type="match status" value="1"/>
</dbReference>
<feature type="domain" description="RRM" evidence="4">
    <location>
        <begin position="95"/>
        <end position="171"/>
    </location>
</feature>
<dbReference type="Proteomes" id="UP001153365">
    <property type="component" value="Unassembled WGS sequence"/>
</dbReference>
<evidence type="ECO:0000259" key="4">
    <source>
        <dbReference type="PROSITE" id="PS50102"/>
    </source>
</evidence>